<dbReference type="Gene3D" id="1.40.20.10">
    <property type="entry name" value="CHAD domain"/>
    <property type="match status" value="1"/>
</dbReference>
<sequence>MEPAHGGPGRAERRADAGADADADADAGMAVVAALIAVQDRFHEFLPRALGDEPDALHQLRTNVRRLRSVLGAYGAVFDEAVATELRRRLRELGRELGTVRDLEVRVQVAEAAIADADEAGRFASDAERERVRAVLVDDERTAHDRAHARFVERQALPRAAHRIEELDRVLAEPPFSERAGREAAAELARLLDREAG</sequence>
<reference evidence="3 4" key="1">
    <citation type="submission" date="2019-01" db="EMBL/GenBank/DDBJ databases">
        <authorList>
            <person name="Li J."/>
        </authorList>
    </citation>
    <scope>NUCLEOTIDE SEQUENCE [LARGE SCALE GENOMIC DNA]</scope>
    <source>
        <strain evidence="3 4">CGMCC 4.7180</strain>
    </source>
</reference>
<evidence type="ECO:0000313" key="3">
    <source>
        <dbReference type="EMBL" id="RXZ48390.1"/>
    </source>
</evidence>
<dbReference type="RefSeq" id="WP_165307431.1">
    <property type="nucleotide sequence ID" value="NZ_SDPL01000091.1"/>
</dbReference>
<dbReference type="InterPro" id="IPR038186">
    <property type="entry name" value="CHAD_dom_sf"/>
</dbReference>
<evidence type="ECO:0000259" key="2">
    <source>
        <dbReference type="PROSITE" id="PS51708"/>
    </source>
</evidence>
<comment type="caution">
    <text evidence="3">The sequence shown here is derived from an EMBL/GenBank/DDBJ whole genome shotgun (WGS) entry which is preliminary data.</text>
</comment>
<dbReference type="PANTHER" id="PTHR39339:SF1">
    <property type="entry name" value="CHAD DOMAIN-CONTAINING PROTEIN"/>
    <property type="match status" value="1"/>
</dbReference>
<evidence type="ECO:0000313" key="4">
    <source>
        <dbReference type="Proteomes" id="UP000292881"/>
    </source>
</evidence>
<dbReference type="AlphaFoldDB" id="A0A4Q2JQ65"/>
<keyword evidence="4" id="KW-1185">Reference proteome</keyword>
<protein>
    <submittedName>
        <fullName evidence="3">CHAD domain-containing protein</fullName>
    </submittedName>
</protein>
<dbReference type="EMBL" id="SDPL01000091">
    <property type="protein sequence ID" value="RXZ48390.1"/>
    <property type="molecule type" value="Genomic_DNA"/>
</dbReference>
<dbReference type="PANTHER" id="PTHR39339">
    <property type="entry name" value="SLR1444 PROTEIN"/>
    <property type="match status" value="1"/>
</dbReference>
<organism evidence="3 4">
    <name type="scientific">Agromyces binzhouensis</name>
    <dbReference type="NCBI Taxonomy" id="1817495"/>
    <lineage>
        <taxon>Bacteria</taxon>
        <taxon>Bacillati</taxon>
        <taxon>Actinomycetota</taxon>
        <taxon>Actinomycetes</taxon>
        <taxon>Micrococcales</taxon>
        <taxon>Microbacteriaceae</taxon>
        <taxon>Agromyces</taxon>
    </lineage>
</organism>
<name>A0A4Q2JQ65_9MICO</name>
<accession>A0A4Q2JQ65</accession>
<dbReference type="Proteomes" id="UP000292881">
    <property type="component" value="Unassembled WGS sequence"/>
</dbReference>
<feature type="non-terminal residue" evidence="3">
    <location>
        <position position="197"/>
    </location>
</feature>
<evidence type="ECO:0000256" key="1">
    <source>
        <dbReference type="SAM" id="MobiDB-lite"/>
    </source>
</evidence>
<dbReference type="Pfam" id="PF05235">
    <property type="entry name" value="CHAD"/>
    <property type="match status" value="1"/>
</dbReference>
<feature type="region of interest" description="Disordered" evidence="1">
    <location>
        <begin position="1"/>
        <end position="20"/>
    </location>
</feature>
<dbReference type="PROSITE" id="PS51708">
    <property type="entry name" value="CHAD"/>
    <property type="match status" value="1"/>
</dbReference>
<feature type="domain" description="CHAD" evidence="2">
    <location>
        <begin position="20"/>
        <end position="197"/>
    </location>
</feature>
<dbReference type="InterPro" id="IPR007899">
    <property type="entry name" value="CHAD_dom"/>
</dbReference>
<proteinExistence type="predicted"/>
<gene>
    <name evidence="3" type="ORF">ESO86_06665</name>
</gene>